<proteinExistence type="predicted"/>
<comment type="caution">
    <text evidence="1">The sequence shown here is derived from an EMBL/GenBank/DDBJ whole genome shotgun (WGS) entry which is preliminary data.</text>
</comment>
<dbReference type="Proteomes" id="UP000568877">
    <property type="component" value="Unassembled WGS sequence"/>
</dbReference>
<name>A0A6V8PMC6_9ACTN</name>
<accession>A0A6V8PMC6</accession>
<dbReference type="EMBL" id="BLSA01000380">
    <property type="protein sequence ID" value="GFP33290.1"/>
    <property type="molecule type" value="Genomic_DNA"/>
</dbReference>
<evidence type="ECO:0000313" key="1">
    <source>
        <dbReference type="EMBL" id="GFP33290.1"/>
    </source>
</evidence>
<reference evidence="1 2" key="1">
    <citation type="journal article" date="2020" name="Front. Microbiol.">
        <title>Single-cell genomics of novel Actinobacteria with the Wood-Ljungdahl pathway discovered in a serpentinizing system.</title>
        <authorList>
            <person name="Merino N."/>
            <person name="Kawai M."/>
            <person name="Boyd E.S."/>
            <person name="Colman D.R."/>
            <person name="McGlynn S.E."/>
            <person name="Nealson K.H."/>
            <person name="Kurokawa K."/>
            <person name="Hongoh Y."/>
        </authorList>
    </citation>
    <scope>NUCLEOTIDE SEQUENCE [LARGE SCALE GENOMIC DNA]</scope>
    <source>
        <strain evidence="1 2">S42</strain>
    </source>
</reference>
<dbReference type="AlphaFoldDB" id="A0A6V8PMC6"/>
<sequence length="119" mass="12358">MEHFGYGAAGYVGELDTPGFGELGAYFIADAVNRDGMLELYTGYSFSLGCVVFLFDLASFFEALPVGTCPSVAVYRLITAEDVGQAAHIAGALYVVLTAQGVHAGVGCNHIVGEGGREG</sequence>
<organism evidence="1 2">
    <name type="scientific">Candidatus Hakubella thermalkaliphila</name>
    <dbReference type="NCBI Taxonomy" id="2754717"/>
    <lineage>
        <taxon>Bacteria</taxon>
        <taxon>Bacillati</taxon>
        <taxon>Actinomycetota</taxon>
        <taxon>Actinomycetota incertae sedis</taxon>
        <taxon>Candidatus Hakubellales</taxon>
        <taxon>Candidatus Hakubellaceae</taxon>
        <taxon>Candidatus Hakubella</taxon>
    </lineage>
</organism>
<protein>
    <submittedName>
        <fullName evidence="1">Uncharacterized protein</fullName>
    </submittedName>
</protein>
<gene>
    <name evidence="1" type="ORF">HKBW3S42_01624</name>
</gene>
<evidence type="ECO:0000313" key="2">
    <source>
        <dbReference type="Proteomes" id="UP000568877"/>
    </source>
</evidence>